<accession>A0A4R8WBI8</accession>
<organism evidence="2 3">
    <name type="scientific">Cryobacterium mannosilyticum</name>
    <dbReference type="NCBI Taxonomy" id="1259190"/>
    <lineage>
        <taxon>Bacteria</taxon>
        <taxon>Bacillati</taxon>
        <taxon>Actinomycetota</taxon>
        <taxon>Actinomycetes</taxon>
        <taxon>Micrococcales</taxon>
        <taxon>Microbacteriaceae</taxon>
        <taxon>Cryobacterium</taxon>
    </lineage>
</organism>
<feature type="region of interest" description="Disordered" evidence="1">
    <location>
        <begin position="132"/>
        <end position="155"/>
    </location>
</feature>
<protein>
    <submittedName>
        <fullName evidence="2">Uncharacterized protein</fullName>
    </submittedName>
</protein>
<gene>
    <name evidence="2" type="ORF">E3O32_08605</name>
</gene>
<dbReference type="Proteomes" id="UP000297643">
    <property type="component" value="Unassembled WGS sequence"/>
</dbReference>
<reference evidence="2 3" key="1">
    <citation type="submission" date="2019-03" db="EMBL/GenBank/DDBJ databases">
        <title>Genomics of glacier-inhabiting Cryobacterium strains.</title>
        <authorList>
            <person name="Liu Q."/>
            <person name="Xin Y.-H."/>
        </authorList>
    </citation>
    <scope>NUCLEOTIDE SEQUENCE [LARGE SCALE GENOMIC DNA]</scope>
    <source>
        <strain evidence="2 3">RHLT2-21</strain>
    </source>
</reference>
<sequence length="338" mass="34743">MEPKRFLLEGASLEELKARILSEHGTDARIVAAERVTVGGIRGFFAKRHFEVTVEVPERRRRAAHARLDLQARLGIAALLDDADAAEARLQADPRPTLSTDSADFAYLMDELTFQAEPDPAPIVLTATRVRAADAGPTSAQPAKPAAGSPTPKPAPVTLVPRPLSGHGDLVVLVGFPDAALEVARSMALNGAGEVLVAGAARCDDAERADDRRTALSARARGVERGQTGFVAFGLGGNLADSMGLVAALADTLAPIGADQVWLVVEAGRKPSDTGRWAAALAAITQIDAVAVVGASTTGTPGTVDELGLPIGWVDGAPATAATLAAVPSLPGTADGSR</sequence>
<evidence type="ECO:0000313" key="3">
    <source>
        <dbReference type="Proteomes" id="UP000297643"/>
    </source>
</evidence>
<dbReference type="RefSeq" id="WP_134508558.1">
    <property type="nucleotide sequence ID" value="NZ_SOFM01000023.1"/>
</dbReference>
<evidence type="ECO:0000313" key="2">
    <source>
        <dbReference type="EMBL" id="TFC04201.1"/>
    </source>
</evidence>
<dbReference type="AlphaFoldDB" id="A0A4R8WBI8"/>
<keyword evidence="3" id="KW-1185">Reference proteome</keyword>
<name>A0A4R8WBI8_9MICO</name>
<proteinExistence type="predicted"/>
<evidence type="ECO:0000256" key="1">
    <source>
        <dbReference type="SAM" id="MobiDB-lite"/>
    </source>
</evidence>
<dbReference type="EMBL" id="SOFM01000023">
    <property type="protein sequence ID" value="TFC04201.1"/>
    <property type="molecule type" value="Genomic_DNA"/>
</dbReference>
<comment type="caution">
    <text evidence="2">The sequence shown here is derived from an EMBL/GenBank/DDBJ whole genome shotgun (WGS) entry which is preliminary data.</text>
</comment>